<evidence type="ECO:0000313" key="1">
    <source>
        <dbReference type="EMBL" id="JAD50473.1"/>
    </source>
</evidence>
<organism evidence="1">
    <name type="scientific">Arundo donax</name>
    <name type="common">Giant reed</name>
    <name type="synonym">Donax arundinaceus</name>
    <dbReference type="NCBI Taxonomy" id="35708"/>
    <lineage>
        <taxon>Eukaryota</taxon>
        <taxon>Viridiplantae</taxon>
        <taxon>Streptophyta</taxon>
        <taxon>Embryophyta</taxon>
        <taxon>Tracheophyta</taxon>
        <taxon>Spermatophyta</taxon>
        <taxon>Magnoliopsida</taxon>
        <taxon>Liliopsida</taxon>
        <taxon>Poales</taxon>
        <taxon>Poaceae</taxon>
        <taxon>PACMAD clade</taxon>
        <taxon>Arundinoideae</taxon>
        <taxon>Arundineae</taxon>
        <taxon>Arundo</taxon>
    </lineage>
</organism>
<reference evidence="1" key="1">
    <citation type="submission" date="2014-09" db="EMBL/GenBank/DDBJ databases">
        <authorList>
            <person name="Magalhaes I.L.F."/>
            <person name="Oliveira U."/>
            <person name="Santos F.R."/>
            <person name="Vidigal T.H.D.A."/>
            <person name="Brescovit A.D."/>
            <person name="Santos A.J."/>
        </authorList>
    </citation>
    <scope>NUCLEOTIDE SEQUENCE</scope>
    <source>
        <tissue evidence="1">Shoot tissue taken approximately 20 cm above the soil surface</tissue>
    </source>
</reference>
<sequence>MYRHAHYVMRNVLSRC</sequence>
<reference evidence="1" key="2">
    <citation type="journal article" date="2015" name="Data Brief">
        <title>Shoot transcriptome of the giant reed, Arundo donax.</title>
        <authorList>
            <person name="Barrero R.A."/>
            <person name="Guerrero F.D."/>
            <person name="Moolhuijzen P."/>
            <person name="Goolsby J.A."/>
            <person name="Tidwell J."/>
            <person name="Bellgard S.E."/>
            <person name="Bellgard M.I."/>
        </authorList>
    </citation>
    <scope>NUCLEOTIDE SEQUENCE</scope>
    <source>
        <tissue evidence="1">Shoot tissue taken approximately 20 cm above the soil surface</tissue>
    </source>
</reference>
<protein>
    <submittedName>
        <fullName evidence="1">Uncharacterized protein</fullName>
    </submittedName>
</protein>
<accession>A0A0A9AKS8</accession>
<dbReference type="AlphaFoldDB" id="A0A0A9AKS8"/>
<name>A0A0A9AKS8_ARUDO</name>
<dbReference type="EMBL" id="GBRH01247422">
    <property type="protein sequence ID" value="JAD50473.1"/>
    <property type="molecule type" value="Transcribed_RNA"/>
</dbReference>
<proteinExistence type="predicted"/>